<dbReference type="EMBL" id="KL142392">
    <property type="protein sequence ID" value="KDR71493.1"/>
    <property type="molecule type" value="Genomic_DNA"/>
</dbReference>
<keyword evidence="2" id="KW-1185">Reference proteome</keyword>
<accession>A0A067SXM8</accession>
<organism evidence="1 2">
    <name type="scientific">Galerina marginata (strain CBS 339.88)</name>
    <dbReference type="NCBI Taxonomy" id="685588"/>
    <lineage>
        <taxon>Eukaryota</taxon>
        <taxon>Fungi</taxon>
        <taxon>Dikarya</taxon>
        <taxon>Basidiomycota</taxon>
        <taxon>Agaricomycotina</taxon>
        <taxon>Agaricomycetes</taxon>
        <taxon>Agaricomycetidae</taxon>
        <taxon>Agaricales</taxon>
        <taxon>Agaricineae</taxon>
        <taxon>Strophariaceae</taxon>
        <taxon>Galerina</taxon>
    </lineage>
</organism>
<protein>
    <submittedName>
        <fullName evidence="1">Uncharacterized protein</fullName>
    </submittedName>
</protein>
<evidence type="ECO:0000313" key="1">
    <source>
        <dbReference type="EMBL" id="KDR71493.1"/>
    </source>
</evidence>
<name>A0A067SXM8_GALM3</name>
<sequence>MYIVPLEPDSVCTTFLAKTNGPASDHIVVKFVHRYNKEAHELLAANSMAPKLRYCDKVGVHKVRLDLNRDYL</sequence>
<gene>
    <name evidence="1" type="ORF">GALMADRAFT_229467</name>
</gene>
<reference evidence="2" key="1">
    <citation type="journal article" date="2014" name="Proc. Natl. Acad. Sci. U.S.A.">
        <title>Extensive sampling of basidiomycete genomes demonstrates inadequacy of the white-rot/brown-rot paradigm for wood decay fungi.</title>
        <authorList>
            <person name="Riley R."/>
            <person name="Salamov A.A."/>
            <person name="Brown D.W."/>
            <person name="Nagy L.G."/>
            <person name="Floudas D."/>
            <person name="Held B.W."/>
            <person name="Levasseur A."/>
            <person name="Lombard V."/>
            <person name="Morin E."/>
            <person name="Otillar R."/>
            <person name="Lindquist E.A."/>
            <person name="Sun H."/>
            <person name="LaButti K.M."/>
            <person name="Schmutz J."/>
            <person name="Jabbour D."/>
            <person name="Luo H."/>
            <person name="Baker S.E."/>
            <person name="Pisabarro A.G."/>
            <person name="Walton J.D."/>
            <person name="Blanchette R.A."/>
            <person name="Henrissat B."/>
            <person name="Martin F."/>
            <person name="Cullen D."/>
            <person name="Hibbett D.S."/>
            <person name="Grigoriev I.V."/>
        </authorList>
    </citation>
    <scope>NUCLEOTIDE SEQUENCE [LARGE SCALE GENOMIC DNA]</scope>
    <source>
        <strain evidence="2">CBS 339.88</strain>
    </source>
</reference>
<evidence type="ECO:0000313" key="2">
    <source>
        <dbReference type="Proteomes" id="UP000027222"/>
    </source>
</evidence>
<dbReference type="HOGENOM" id="CLU_2722411_0_0_1"/>
<dbReference type="OrthoDB" id="4062651at2759"/>
<dbReference type="Proteomes" id="UP000027222">
    <property type="component" value="Unassembled WGS sequence"/>
</dbReference>
<dbReference type="AlphaFoldDB" id="A0A067SXM8"/>
<proteinExistence type="predicted"/>